<evidence type="ECO:0000313" key="4">
    <source>
        <dbReference type="Proteomes" id="UP001634394"/>
    </source>
</evidence>
<name>A0ABD3VAC6_SINWO</name>
<accession>A0ABD3VAC6</accession>
<keyword evidence="4" id="KW-1185">Reference proteome</keyword>
<dbReference type="EMBL" id="JBJQND010000017">
    <property type="protein sequence ID" value="KAL3842574.1"/>
    <property type="molecule type" value="Genomic_DNA"/>
</dbReference>
<evidence type="ECO:0000313" key="3">
    <source>
        <dbReference type="EMBL" id="KAL3875258.1"/>
    </source>
</evidence>
<gene>
    <name evidence="2" type="ORF">ACJMK2_012727</name>
    <name evidence="1" type="ORF">ACJMK2_020568</name>
    <name evidence="3" type="ORF">ACJMK2_038182</name>
</gene>
<sequence>MALLEYDPVKFDSVINEYNRRNPAAPIVERFKHGKVQAFQKFPDGEKAYCKVFESRSAAARLRLRDRYYQRKIQQHYEAMSRNVTLQR</sequence>
<evidence type="ECO:0000313" key="1">
    <source>
        <dbReference type="EMBL" id="KAL3842574.1"/>
    </source>
</evidence>
<proteinExistence type="predicted"/>
<dbReference type="EMBL" id="JBJQND010000006">
    <property type="protein sequence ID" value="KAL3875258.1"/>
    <property type="molecule type" value="Genomic_DNA"/>
</dbReference>
<reference evidence="2 4" key="1">
    <citation type="submission" date="2024-11" db="EMBL/GenBank/DDBJ databases">
        <title>Chromosome-level genome assembly of the freshwater bivalve Anodonta woodiana.</title>
        <authorList>
            <person name="Chen X."/>
        </authorList>
    </citation>
    <scope>NUCLEOTIDE SEQUENCE [LARGE SCALE GENOMIC DNA]</scope>
    <source>
        <strain evidence="2">MN2024</strain>
        <tissue evidence="2">Gills</tissue>
    </source>
</reference>
<organism evidence="2 4">
    <name type="scientific">Sinanodonta woodiana</name>
    <name type="common">Chinese pond mussel</name>
    <name type="synonym">Anodonta woodiana</name>
    <dbReference type="NCBI Taxonomy" id="1069815"/>
    <lineage>
        <taxon>Eukaryota</taxon>
        <taxon>Metazoa</taxon>
        <taxon>Spiralia</taxon>
        <taxon>Lophotrochozoa</taxon>
        <taxon>Mollusca</taxon>
        <taxon>Bivalvia</taxon>
        <taxon>Autobranchia</taxon>
        <taxon>Heteroconchia</taxon>
        <taxon>Palaeoheterodonta</taxon>
        <taxon>Unionida</taxon>
        <taxon>Unionoidea</taxon>
        <taxon>Unionidae</taxon>
        <taxon>Unioninae</taxon>
        <taxon>Sinanodonta</taxon>
    </lineage>
</organism>
<dbReference type="Proteomes" id="UP001634394">
    <property type="component" value="Unassembled WGS sequence"/>
</dbReference>
<evidence type="ECO:0000313" key="2">
    <source>
        <dbReference type="EMBL" id="KAL3858116.1"/>
    </source>
</evidence>
<comment type="caution">
    <text evidence="2">The sequence shown here is derived from an EMBL/GenBank/DDBJ whole genome shotgun (WGS) entry which is preliminary data.</text>
</comment>
<dbReference type="AlphaFoldDB" id="A0ABD3VAC6"/>
<dbReference type="EMBL" id="JBJQND010000013">
    <property type="protein sequence ID" value="KAL3858116.1"/>
    <property type="molecule type" value="Genomic_DNA"/>
</dbReference>
<protein>
    <submittedName>
        <fullName evidence="2">Uncharacterized protein</fullName>
    </submittedName>
</protein>